<dbReference type="InterPro" id="IPR036412">
    <property type="entry name" value="HAD-like_sf"/>
</dbReference>
<dbReference type="PANTHER" id="PTHR19288:SF46">
    <property type="entry name" value="HALOACID DEHALOGENASE-LIKE HYDROLASE DOMAIN-CONTAINING PROTEIN 2"/>
    <property type="match status" value="1"/>
</dbReference>
<dbReference type="PANTHER" id="PTHR19288">
    <property type="entry name" value="4-NITROPHENYLPHOSPHATASE-RELATED"/>
    <property type="match status" value="1"/>
</dbReference>
<evidence type="ECO:0000256" key="2">
    <source>
        <dbReference type="PIRSR" id="PIRSR000915-1"/>
    </source>
</evidence>
<comment type="caution">
    <text evidence="5">The sequence shown here is derived from an EMBL/GenBank/DDBJ whole genome shotgun (WGS) entry which is preliminary data.</text>
</comment>
<comment type="cofactor">
    <cofactor evidence="4">
        <name>Mg(2+)</name>
        <dbReference type="ChEBI" id="CHEBI:18420"/>
    </cofactor>
    <text evidence="4">Divalent metal ions. Mg(2+) is the most effective.</text>
</comment>
<keyword evidence="4" id="KW-0460">Magnesium</keyword>
<name>A0A1V5SW22_9BACT</name>
<accession>A0A1V5SW22</accession>
<gene>
    <name evidence="5" type="primary">yutF_2</name>
    <name evidence="5" type="ORF">BWY41_01026</name>
</gene>
<sequence>MDLKAKKVFLMDMDGTFYLGNTIIPGSLDFIDRLQKNGKSFYFLTNNSSRDANFYALKLNNMGLKTIHKSQIITSGEICAWYLQSLKPNGKVYLLGTKELERDLLKVGLVSVQNDPDFIVLGFDKTLTYHKLERACYFIRQGIPFFATHPDINCPTEDGPIPDTGSMIKMIEESTGISPKIFGKPYPEVIEYVSYRTKTTQNEIVMIGDRLYTDIAMGKKSGITTILVLTGETQKDDIKDSPWQPDYVFPSLSDIDFN</sequence>
<evidence type="ECO:0000256" key="1">
    <source>
        <dbReference type="PIRNR" id="PIRNR000915"/>
    </source>
</evidence>
<protein>
    <submittedName>
        <fullName evidence="5">Putative hydrolase YutF</fullName>
        <ecNumber evidence="5">3.-.-.-</ecNumber>
    </submittedName>
</protein>
<dbReference type="InterPro" id="IPR023214">
    <property type="entry name" value="HAD_sf"/>
</dbReference>
<evidence type="ECO:0000256" key="4">
    <source>
        <dbReference type="PIRSR" id="PIRSR000915-3"/>
    </source>
</evidence>
<dbReference type="NCBIfam" id="TIGR01460">
    <property type="entry name" value="HAD-SF-IIA"/>
    <property type="match status" value="1"/>
</dbReference>
<dbReference type="EC" id="3.-.-.-" evidence="5"/>
<dbReference type="GO" id="GO:0016791">
    <property type="term" value="F:phosphatase activity"/>
    <property type="evidence" value="ECO:0007669"/>
    <property type="project" value="TreeGrafter"/>
</dbReference>
<dbReference type="Proteomes" id="UP000485569">
    <property type="component" value="Unassembled WGS sequence"/>
</dbReference>
<feature type="binding site" evidence="4">
    <location>
        <position position="14"/>
    </location>
    <ligand>
        <name>Mg(2+)</name>
        <dbReference type="ChEBI" id="CHEBI:18420"/>
    </ligand>
</feature>
<dbReference type="InterPro" id="IPR006357">
    <property type="entry name" value="HAD-SF_hydro_IIA"/>
</dbReference>
<dbReference type="Gene3D" id="3.40.50.1000">
    <property type="entry name" value="HAD superfamily/HAD-like"/>
    <property type="match status" value="2"/>
</dbReference>
<feature type="active site" description="Proton donor" evidence="2">
    <location>
        <position position="14"/>
    </location>
</feature>
<dbReference type="GO" id="GO:0046872">
    <property type="term" value="F:metal ion binding"/>
    <property type="evidence" value="ECO:0007669"/>
    <property type="project" value="UniProtKB-KW"/>
</dbReference>
<dbReference type="SFLD" id="SFLDS00003">
    <property type="entry name" value="Haloacid_Dehalogenase"/>
    <property type="match status" value="1"/>
</dbReference>
<evidence type="ECO:0000256" key="3">
    <source>
        <dbReference type="PIRSR" id="PIRSR000915-2"/>
    </source>
</evidence>
<dbReference type="GO" id="GO:0005737">
    <property type="term" value="C:cytoplasm"/>
    <property type="evidence" value="ECO:0007669"/>
    <property type="project" value="TreeGrafter"/>
</dbReference>
<dbReference type="AlphaFoldDB" id="A0A1V5SW22"/>
<feature type="active site" description="Nucleophile" evidence="2">
    <location>
        <position position="12"/>
    </location>
</feature>
<dbReference type="Pfam" id="PF13242">
    <property type="entry name" value="Hydrolase_like"/>
    <property type="match status" value="1"/>
</dbReference>
<dbReference type="Pfam" id="PF13344">
    <property type="entry name" value="Hydrolase_6"/>
    <property type="match status" value="1"/>
</dbReference>
<proteinExistence type="inferred from homology"/>
<dbReference type="SUPFAM" id="SSF56784">
    <property type="entry name" value="HAD-like"/>
    <property type="match status" value="1"/>
</dbReference>
<organism evidence="5">
    <name type="scientific">Candidatus Atribacter allofermentans</name>
    <dbReference type="NCBI Taxonomy" id="1852833"/>
    <lineage>
        <taxon>Bacteria</taxon>
        <taxon>Pseudomonadati</taxon>
        <taxon>Atribacterota</taxon>
        <taxon>Atribacteria</taxon>
        <taxon>Atribacterales</taxon>
        <taxon>Atribacteraceae</taxon>
        <taxon>Atribacter</taxon>
    </lineage>
</organism>
<reference evidence="5" key="1">
    <citation type="submission" date="2017-02" db="EMBL/GenBank/DDBJ databases">
        <title>Delving into the versatile metabolic prowess of the omnipresent phylum Bacteroidetes.</title>
        <authorList>
            <person name="Nobu M.K."/>
            <person name="Mei R."/>
            <person name="Narihiro T."/>
            <person name="Kuroda K."/>
            <person name="Liu W.-T."/>
        </authorList>
    </citation>
    <scope>NUCLEOTIDE SEQUENCE</scope>
    <source>
        <strain evidence="5">ADurb.Bin276</strain>
    </source>
</reference>
<feature type="binding site" evidence="4">
    <location>
        <position position="12"/>
    </location>
    <ligand>
        <name>Mg(2+)</name>
        <dbReference type="ChEBI" id="CHEBI:18420"/>
    </ligand>
</feature>
<evidence type="ECO:0000313" key="5">
    <source>
        <dbReference type="EMBL" id="OQA58678.1"/>
    </source>
</evidence>
<dbReference type="SFLD" id="SFLDG01139">
    <property type="entry name" value="C2.A:_Pyridoxal_Phosphate_Phos"/>
    <property type="match status" value="1"/>
</dbReference>
<keyword evidence="5" id="KW-0378">Hydrolase</keyword>
<dbReference type="EMBL" id="MWBQ01000068">
    <property type="protein sequence ID" value="OQA58678.1"/>
    <property type="molecule type" value="Genomic_DNA"/>
</dbReference>
<dbReference type="PIRSF" id="PIRSF000915">
    <property type="entry name" value="PGP-type_phosphatase"/>
    <property type="match status" value="1"/>
</dbReference>
<comment type="similarity">
    <text evidence="1">Belongs to the HAD-like hydrolase superfamily.</text>
</comment>
<feature type="binding site" evidence="3">
    <location>
        <position position="184"/>
    </location>
    <ligand>
        <name>substrate</name>
    </ligand>
</feature>
<feature type="binding site" evidence="4">
    <location>
        <position position="209"/>
    </location>
    <ligand>
        <name>Mg(2+)</name>
        <dbReference type="ChEBI" id="CHEBI:18420"/>
    </ligand>
</feature>
<keyword evidence="4" id="KW-0479">Metal-binding</keyword>